<dbReference type="NCBIfam" id="NF003166">
    <property type="entry name" value="PRK04149.1"/>
    <property type="match status" value="1"/>
</dbReference>
<dbReference type="GO" id="GO:0004781">
    <property type="term" value="F:sulfate adenylyltransferase (ATP) activity"/>
    <property type="evidence" value="ECO:0007669"/>
    <property type="project" value="UniProtKB-EC"/>
</dbReference>
<protein>
    <recommendedName>
        <fullName evidence="8">Sulfate adenylyltransferase</fullName>
        <ecNumber evidence="8">2.7.7.4</ecNumber>
    </recommendedName>
    <alternativeName>
        <fullName evidence="8">ATP-sulfurylase</fullName>
    </alternativeName>
    <alternativeName>
        <fullName evidence="8">Sulfate adenylate transferase</fullName>
        <shortName evidence="8">SAT</shortName>
    </alternativeName>
</protein>
<feature type="domain" description="Sulphate adenylyltransferase catalytic" evidence="9">
    <location>
        <begin position="163"/>
        <end position="373"/>
    </location>
</feature>
<dbReference type="HAMAP" id="MF_00066">
    <property type="entry name" value="Sulf_adenylyltr"/>
    <property type="match status" value="1"/>
</dbReference>
<sequence>MSTIQPHGGILINRYHPETSFQHIKKEIILDATALSDLELVGIGAYSPITGFLNQQDYQGVLNEIRLSDGTVWSLPITLPVSHATAQKLSTGEQVRLTYDGDTYGILQVGDIYTPDKRLEAEKVYKTADSDHPGVKKMYERPSVYVGGDITLVRRPDKTAFIDYHLDPIETRKRFKDLGWKTVVGFQTRNPVHRAHEYIQKTALETVDGLFLNPLVGETKSDDIPADVRMESYHVLLQNYYPADRVFLAVFPAAMRYAGPREAIFHAIVRKNYGCTHFIVGRDHAGVGNYYGTYEAQEIFSQFTADEIGITTLFFEHSFYCKKCEGMTSSKTCPHTSEDHVILSGTKVRQLLRNGELPPSTFSRKEVVEVLIKGLRKHEENELKGDSNEQTAQYYLAR</sequence>
<dbReference type="InterPro" id="IPR025980">
    <property type="entry name" value="ATP-Sase_PUA-like_dom"/>
</dbReference>
<dbReference type="PANTHER" id="PTHR43509">
    <property type="match status" value="1"/>
</dbReference>
<dbReference type="NCBIfam" id="TIGR00339">
    <property type="entry name" value="sopT"/>
    <property type="match status" value="1"/>
</dbReference>
<comment type="catalytic activity">
    <reaction evidence="7 8">
        <text>sulfate + ATP + H(+) = adenosine 5'-phosphosulfate + diphosphate</text>
        <dbReference type="Rhea" id="RHEA:18133"/>
        <dbReference type="ChEBI" id="CHEBI:15378"/>
        <dbReference type="ChEBI" id="CHEBI:16189"/>
        <dbReference type="ChEBI" id="CHEBI:30616"/>
        <dbReference type="ChEBI" id="CHEBI:33019"/>
        <dbReference type="ChEBI" id="CHEBI:58243"/>
        <dbReference type="EC" id="2.7.7.4"/>
    </reaction>
</comment>
<dbReference type="Pfam" id="PF14306">
    <property type="entry name" value="PUA_2"/>
    <property type="match status" value="1"/>
</dbReference>
<comment type="pathway">
    <text evidence="1 8">Sulfur metabolism; hydrogen sulfide biosynthesis; sulfite from sulfate: step 1/3.</text>
</comment>
<name>A0ABS2ZKR3_9BACL</name>
<keyword evidence="12" id="KW-1185">Reference proteome</keyword>
<dbReference type="InterPro" id="IPR024951">
    <property type="entry name" value="Sulfurylase_cat_dom"/>
</dbReference>
<dbReference type="InterPro" id="IPR014729">
    <property type="entry name" value="Rossmann-like_a/b/a_fold"/>
</dbReference>
<keyword evidence="4 8" id="KW-0547">Nucleotide-binding</keyword>
<evidence type="ECO:0000259" key="9">
    <source>
        <dbReference type="Pfam" id="PF01747"/>
    </source>
</evidence>
<dbReference type="Gene3D" id="3.10.400.10">
    <property type="entry name" value="Sulfate adenylyltransferase"/>
    <property type="match status" value="1"/>
</dbReference>
<accession>A0ABS2ZKR3</accession>
<dbReference type="PANTHER" id="PTHR43509:SF1">
    <property type="entry name" value="SULFATE ADENYLYLTRANSFERASE"/>
    <property type="match status" value="1"/>
</dbReference>
<dbReference type="RefSeq" id="WP_188402126.1">
    <property type="nucleotide sequence ID" value="NZ_BMCE01000001.1"/>
</dbReference>
<dbReference type="InterPro" id="IPR015947">
    <property type="entry name" value="PUA-like_sf"/>
</dbReference>
<dbReference type="SUPFAM" id="SSF88697">
    <property type="entry name" value="PUA domain-like"/>
    <property type="match status" value="1"/>
</dbReference>
<keyword evidence="2 8" id="KW-0808">Transferase</keyword>
<dbReference type="Pfam" id="PF01747">
    <property type="entry name" value="ATP-sulfurylase"/>
    <property type="match status" value="1"/>
</dbReference>
<evidence type="ECO:0000256" key="3">
    <source>
        <dbReference type="ARBA" id="ARBA00022695"/>
    </source>
</evidence>
<keyword evidence="5 8" id="KW-0067">ATP-binding</keyword>
<evidence type="ECO:0000256" key="8">
    <source>
        <dbReference type="HAMAP-Rule" id="MF_00066"/>
    </source>
</evidence>
<dbReference type="Proteomes" id="UP001319060">
    <property type="component" value="Unassembled WGS sequence"/>
</dbReference>
<evidence type="ECO:0000256" key="1">
    <source>
        <dbReference type="ARBA" id="ARBA00005048"/>
    </source>
</evidence>
<evidence type="ECO:0000256" key="2">
    <source>
        <dbReference type="ARBA" id="ARBA00022679"/>
    </source>
</evidence>
<dbReference type="EC" id="2.7.7.4" evidence="8"/>
<dbReference type="CDD" id="cd00517">
    <property type="entry name" value="ATPS"/>
    <property type="match status" value="1"/>
</dbReference>
<evidence type="ECO:0000313" key="11">
    <source>
        <dbReference type="EMBL" id="MBN3547929.1"/>
    </source>
</evidence>
<gene>
    <name evidence="8 11" type="primary">sat</name>
    <name evidence="11" type="ORF">JYA64_21695</name>
</gene>
<evidence type="ECO:0000259" key="10">
    <source>
        <dbReference type="Pfam" id="PF14306"/>
    </source>
</evidence>
<dbReference type="SUPFAM" id="SSF52374">
    <property type="entry name" value="Nucleotidylyl transferase"/>
    <property type="match status" value="1"/>
</dbReference>
<evidence type="ECO:0000256" key="6">
    <source>
        <dbReference type="ARBA" id="ARBA00037980"/>
    </source>
</evidence>
<evidence type="ECO:0000256" key="7">
    <source>
        <dbReference type="ARBA" id="ARBA00049370"/>
    </source>
</evidence>
<keyword evidence="3 8" id="KW-0548">Nucleotidyltransferase</keyword>
<dbReference type="Gene3D" id="3.40.50.620">
    <property type="entry name" value="HUPs"/>
    <property type="match status" value="1"/>
</dbReference>
<dbReference type="InterPro" id="IPR020792">
    <property type="entry name" value="SO4_adenylyltransferase_pro"/>
</dbReference>
<proteinExistence type="inferred from homology"/>
<organism evidence="11 12">
    <name type="scientific">Fictibacillus barbaricus</name>
    <dbReference type="NCBI Taxonomy" id="182136"/>
    <lineage>
        <taxon>Bacteria</taxon>
        <taxon>Bacillati</taxon>
        <taxon>Bacillota</taxon>
        <taxon>Bacilli</taxon>
        <taxon>Bacillales</taxon>
        <taxon>Fictibacillaceae</taxon>
        <taxon>Fictibacillus</taxon>
    </lineage>
</organism>
<comment type="caution">
    <text evidence="11">The sequence shown here is derived from an EMBL/GenBank/DDBJ whole genome shotgun (WGS) entry which is preliminary data.</text>
</comment>
<evidence type="ECO:0000313" key="12">
    <source>
        <dbReference type="Proteomes" id="UP001319060"/>
    </source>
</evidence>
<dbReference type="InterPro" id="IPR002650">
    <property type="entry name" value="Sulphate_adenylyltransferase"/>
</dbReference>
<comment type="similarity">
    <text evidence="6 8">Belongs to the sulfate adenylyltransferase family.</text>
</comment>
<dbReference type="EMBL" id="JAFHKS010000044">
    <property type="protein sequence ID" value="MBN3547929.1"/>
    <property type="molecule type" value="Genomic_DNA"/>
</dbReference>
<evidence type="ECO:0000256" key="5">
    <source>
        <dbReference type="ARBA" id="ARBA00022840"/>
    </source>
</evidence>
<reference evidence="11 12" key="1">
    <citation type="submission" date="2021-01" db="EMBL/GenBank/DDBJ databases">
        <title>Genome Sequencing of Type Strains.</title>
        <authorList>
            <person name="Lemaire J.F."/>
            <person name="Inderbitzin P."/>
            <person name="Collins S.B."/>
            <person name="Wespe N."/>
            <person name="Knight-Connoni V."/>
        </authorList>
    </citation>
    <scope>NUCLEOTIDE SEQUENCE [LARGE SCALE GENOMIC DNA]</scope>
    <source>
        <strain evidence="11 12">DSM 14730</strain>
    </source>
</reference>
<feature type="domain" description="ATP-sulfurylase PUA-like" evidence="10">
    <location>
        <begin position="4"/>
        <end position="154"/>
    </location>
</feature>
<evidence type="ECO:0000256" key="4">
    <source>
        <dbReference type="ARBA" id="ARBA00022741"/>
    </source>
</evidence>